<name>A0A6L5G1N1_9ACTN</name>
<keyword evidence="3" id="KW-1185">Reference proteome</keyword>
<evidence type="ECO:0000313" key="3">
    <source>
        <dbReference type="Proteomes" id="UP000477750"/>
    </source>
</evidence>
<accession>A0A6L5G1N1</accession>
<comment type="caution">
    <text evidence="2">The sequence shown here is derived from an EMBL/GenBank/DDBJ whole genome shotgun (WGS) entry which is preliminary data.</text>
</comment>
<protein>
    <submittedName>
        <fullName evidence="2">Phosphotransferase</fullName>
    </submittedName>
</protein>
<dbReference type="Proteomes" id="UP000477750">
    <property type="component" value="Unassembled WGS sequence"/>
</dbReference>
<proteinExistence type="predicted"/>
<dbReference type="InterPro" id="IPR002575">
    <property type="entry name" value="Aminoglycoside_PTrfase"/>
</dbReference>
<feature type="domain" description="Aminoglycoside phosphotransferase" evidence="1">
    <location>
        <begin position="31"/>
        <end position="256"/>
    </location>
</feature>
<evidence type="ECO:0000313" key="2">
    <source>
        <dbReference type="EMBL" id="MQM24082.1"/>
    </source>
</evidence>
<keyword evidence="2" id="KW-0808">Transferase</keyword>
<dbReference type="Pfam" id="PF01636">
    <property type="entry name" value="APH"/>
    <property type="match status" value="1"/>
</dbReference>
<dbReference type="PANTHER" id="PTHR21310">
    <property type="entry name" value="AMINOGLYCOSIDE PHOSPHOTRANSFERASE-RELATED-RELATED"/>
    <property type="match status" value="1"/>
</dbReference>
<dbReference type="SUPFAM" id="SSF56112">
    <property type="entry name" value="Protein kinase-like (PK-like)"/>
    <property type="match status" value="1"/>
</dbReference>
<dbReference type="Gene3D" id="3.30.200.20">
    <property type="entry name" value="Phosphorylase Kinase, domain 1"/>
    <property type="match status" value="1"/>
</dbReference>
<dbReference type="InterPro" id="IPR011009">
    <property type="entry name" value="Kinase-like_dom_sf"/>
</dbReference>
<dbReference type="EMBL" id="WIAO01000001">
    <property type="protein sequence ID" value="MQM24082.1"/>
    <property type="molecule type" value="Genomic_DNA"/>
</dbReference>
<dbReference type="InterPro" id="IPR051678">
    <property type="entry name" value="AGP_Transferase"/>
</dbReference>
<dbReference type="PANTHER" id="PTHR21310:SF42">
    <property type="entry name" value="BIFUNCTIONAL AAC_APH"/>
    <property type="match status" value="1"/>
</dbReference>
<dbReference type="GO" id="GO:0016740">
    <property type="term" value="F:transferase activity"/>
    <property type="evidence" value="ECO:0007669"/>
    <property type="project" value="UniProtKB-KW"/>
</dbReference>
<reference evidence="2 3" key="1">
    <citation type="submission" date="2019-10" db="EMBL/GenBank/DDBJ databases">
        <title>Glycomyces albidus sp. nov., a novel actinomycete isolated from rhizosphere soil of wheat (Triticum aestivum L.).</title>
        <authorList>
            <person name="Qian L."/>
        </authorList>
    </citation>
    <scope>NUCLEOTIDE SEQUENCE [LARGE SCALE GENOMIC DNA]</scope>
    <source>
        <strain evidence="2 3">NEAU-7082</strain>
    </source>
</reference>
<dbReference type="RefSeq" id="WP_153023282.1">
    <property type="nucleotide sequence ID" value="NZ_WIAO01000001.1"/>
</dbReference>
<sequence>MVEPTADLARALVAEQFPHWAGLPVTPVERQGWDNRTFRLGGGLTVRMPTGPTYALAVAKEDRVLPVLARHLPVPVPEPVATGRPGEDYPHPWSIRRWLDGTTVQDSPDLDRFRLARDLGAVLTALRAAPAGEGPVAGHHSFYRGCHPSAYGHEVQRALERLGGTVDTAACEAVWAEGMRTVWQGPPVWFHGDIAVGNLLAADGRLSALIDFGTCGIGDPACDLQIAWGYFTGAERRVFREAAGLDDATWARARAWTLWKALIMIAGVSGTDPEGVQRRTLKEVLADPLR</sequence>
<dbReference type="CDD" id="cd05155">
    <property type="entry name" value="APH_ChoK_like_1"/>
    <property type="match status" value="1"/>
</dbReference>
<organism evidence="2 3">
    <name type="scientific">Glycomyces albidus</name>
    <dbReference type="NCBI Taxonomy" id="2656774"/>
    <lineage>
        <taxon>Bacteria</taxon>
        <taxon>Bacillati</taxon>
        <taxon>Actinomycetota</taxon>
        <taxon>Actinomycetes</taxon>
        <taxon>Glycomycetales</taxon>
        <taxon>Glycomycetaceae</taxon>
        <taxon>Glycomyces</taxon>
    </lineage>
</organism>
<gene>
    <name evidence="2" type="ORF">GFD30_00605</name>
</gene>
<dbReference type="AlphaFoldDB" id="A0A6L5G1N1"/>
<evidence type="ECO:0000259" key="1">
    <source>
        <dbReference type="Pfam" id="PF01636"/>
    </source>
</evidence>
<dbReference type="Gene3D" id="3.90.1200.10">
    <property type="match status" value="1"/>
</dbReference>